<evidence type="ECO:0000313" key="3">
    <source>
        <dbReference type="Proteomes" id="UP000479710"/>
    </source>
</evidence>
<sequence length="260" mass="27637">MWHANLDYPTPTSLSGIVFRGGGGHDGLAPHPSGQTPARAQPTPPDPLSRVRRGNPQRGGMELVARCDGEIQLEVADRFGAASRGGWHHRGTAVVETTPIWTYAGCLALSQAPLVAVPSSLHRSGRRWRRRDIWPATASPTELISAAAASLPARASSTGLPGRHRSLPFGKRVGELKLTRGSPAATAVSFPADEPANSSSRGAHRPPPPLPPFAHGRVDKLEDDGARWLWHLPSQFPGTGLPTALSSPLSMEERGKSEEG</sequence>
<feature type="region of interest" description="Disordered" evidence="1">
    <location>
        <begin position="17"/>
        <end position="57"/>
    </location>
</feature>
<gene>
    <name evidence="2" type="ORF">E2562_017458</name>
</gene>
<feature type="region of interest" description="Disordered" evidence="1">
    <location>
        <begin position="180"/>
        <end position="218"/>
    </location>
</feature>
<evidence type="ECO:0000256" key="1">
    <source>
        <dbReference type="SAM" id="MobiDB-lite"/>
    </source>
</evidence>
<accession>A0A6G1DYI3</accession>
<protein>
    <submittedName>
        <fullName evidence="2">Uncharacterized protein</fullName>
    </submittedName>
</protein>
<name>A0A6G1DYI3_9ORYZ</name>
<organism evidence="2 3">
    <name type="scientific">Oryza meyeriana var. granulata</name>
    <dbReference type="NCBI Taxonomy" id="110450"/>
    <lineage>
        <taxon>Eukaryota</taxon>
        <taxon>Viridiplantae</taxon>
        <taxon>Streptophyta</taxon>
        <taxon>Embryophyta</taxon>
        <taxon>Tracheophyta</taxon>
        <taxon>Spermatophyta</taxon>
        <taxon>Magnoliopsida</taxon>
        <taxon>Liliopsida</taxon>
        <taxon>Poales</taxon>
        <taxon>Poaceae</taxon>
        <taxon>BOP clade</taxon>
        <taxon>Oryzoideae</taxon>
        <taxon>Oryzeae</taxon>
        <taxon>Oryzinae</taxon>
        <taxon>Oryza</taxon>
        <taxon>Oryza meyeriana</taxon>
    </lineage>
</organism>
<feature type="region of interest" description="Disordered" evidence="1">
    <location>
        <begin position="237"/>
        <end position="260"/>
    </location>
</feature>
<evidence type="ECO:0000313" key="2">
    <source>
        <dbReference type="EMBL" id="KAF0917282.1"/>
    </source>
</evidence>
<dbReference type="EMBL" id="SPHZ02000005">
    <property type="protein sequence ID" value="KAF0917282.1"/>
    <property type="molecule type" value="Genomic_DNA"/>
</dbReference>
<comment type="caution">
    <text evidence="2">The sequence shown here is derived from an EMBL/GenBank/DDBJ whole genome shotgun (WGS) entry which is preliminary data.</text>
</comment>
<proteinExistence type="predicted"/>
<keyword evidence="3" id="KW-1185">Reference proteome</keyword>
<dbReference type="AlphaFoldDB" id="A0A6G1DYI3"/>
<dbReference type="Proteomes" id="UP000479710">
    <property type="component" value="Unassembled WGS sequence"/>
</dbReference>
<feature type="compositionally biased region" description="Basic and acidic residues" evidence="1">
    <location>
        <begin position="251"/>
        <end position="260"/>
    </location>
</feature>
<reference evidence="2 3" key="1">
    <citation type="submission" date="2019-11" db="EMBL/GenBank/DDBJ databases">
        <title>Whole genome sequence of Oryza granulata.</title>
        <authorList>
            <person name="Li W."/>
        </authorList>
    </citation>
    <scope>NUCLEOTIDE SEQUENCE [LARGE SCALE GENOMIC DNA]</scope>
    <source>
        <strain evidence="3">cv. Menghai</strain>
        <tissue evidence="2">Leaf</tissue>
    </source>
</reference>